<proteinExistence type="inferred from homology"/>
<evidence type="ECO:0000256" key="1">
    <source>
        <dbReference type="ARBA" id="ARBA00005046"/>
    </source>
</evidence>
<name>A0A1H3JPZ1_9EURY</name>
<dbReference type="NCBIfam" id="NF008999">
    <property type="entry name" value="PRK12343.1"/>
    <property type="match status" value="1"/>
</dbReference>
<dbReference type="Proteomes" id="UP000199079">
    <property type="component" value="Unassembled WGS sequence"/>
</dbReference>
<dbReference type="EMBL" id="FNPC01000005">
    <property type="protein sequence ID" value="SDY42003.1"/>
    <property type="molecule type" value="Genomic_DNA"/>
</dbReference>
<dbReference type="GO" id="GO:0061799">
    <property type="term" value="F:cyclic pyranopterin monophosphate synthase activity"/>
    <property type="evidence" value="ECO:0007669"/>
    <property type="project" value="UniProtKB-UniRule"/>
</dbReference>
<dbReference type="RefSeq" id="WP_092732711.1">
    <property type="nucleotide sequence ID" value="NZ_FNPC01000005.1"/>
</dbReference>
<dbReference type="AlphaFoldDB" id="A0A1H3JPZ1"/>
<dbReference type="EC" id="4.6.1.17" evidence="4"/>
<gene>
    <name evidence="4" type="primary">moaC</name>
    <name evidence="7" type="ORF">SAMN05216564_105100</name>
</gene>
<dbReference type="InterPro" id="IPR023045">
    <property type="entry name" value="MoaC"/>
</dbReference>
<evidence type="ECO:0000259" key="6">
    <source>
        <dbReference type="Pfam" id="PF01967"/>
    </source>
</evidence>
<comment type="subunit">
    <text evidence="4">Homohexamer; trimer of dimers.</text>
</comment>
<dbReference type="GO" id="GO:0006777">
    <property type="term" value="P:Mo-molybdopterin cofactor biosynthetic process"/>
    <property type="evidence" value="ECO:0007669"/>
    <property type="project" value="UniProtKB-UniRule"/>
</dbReference>
<feature type="binding site" evidence="4">
    <location>
        <begin position="159"/>
        <end position="160"/>
    </location>
    <ligand>
        <name>substrate</name>
    </ligand>
</feature>
<keyword evidence="8" id="KW-1185">Reference proteome</keyword>
<dbReference type="OrthoDB" id="10067at2157"/>
<dbReference type="Gene3D" id="3.30.70.640">
    <property type="entry name" value="Molybdopterin cofactor biosynthesis C (MoaC) domain"/>
    <property type="match status" value="1"/>
</dbReference>
<dbReference type="Pfam" id="PF01967">
    <property type="entry name" value="MoaC"/>
    <property type="match status" value="1"/>
</dbReference>
<dbReference type="InterPro" id="IPR023047">
    <property type="entry name" value="Mo_CF_biosynth-C_arc"/>
</dbReference>
<evidence type="ECO:0000313" key="8">
    <source>
        <dbReference type="Proteomes" id="UP000199079"/>
    </source>
</evidence>
<sequence>MREDESGSEADPGAETDSSVEADAGAETDSSREADVGSDPATGSDPSDTDELTHTTDDGDVQMVDVGDKPDTARRAVARGTIRLTPSTIEAIEADAIGKGDVLATARVGAVQAVKHTWETIPMCHQIPITNVETDFAVEPDRVVLTVAVETTGKTGCEMEALEGVTTGLNVVWDMVKAAEKTADGTYPDTGITDVEVLEKEKRAIE</sequence>
<reference evidence="8" key="1">
    <citation type="submission" date="2016-10" db="EMBL/GenBank/DDBJ databases">
        <authorList>
            <person name="Varghese N."/>
            <person name="Submissions S."/>
        </authorList>
    </citation>
    <scope>NUCLEOTIDE SEQUENCE [LARGE SCALE GENOMIC DNA]</scope>
    <source>
        <strain evidence="8">DC30,IBRC 10041,KCTC 4046</strain>
    </source>
</reference>
<evidence type="ECO:0000256" key="4">
    <source>
        <dbReference type="HAMAP-Rule" id="MF_01224"/>
    </source>
</evidence>
<keyword evidence="3 4" id="KW-0456">Lyase</keyword>
<dbReference type="HAMAP" id="MF_01224_A">
    <property type="entry name" value="MoaC_A"/>
    <property type="match status" value="1"/>
</dbReference>
<feature type="region of interest" description="Disordered" evidence="5">
    <location>
        <begin position="1"/>
        <end position="72"/>
    </location>
</feature>
<comment type="similarity">
    <text evidence="4">Belongs to the MoaC family.</text>
</comment>
<comment type="pathway">
    <text evidence="1 4">Cofactor biosynthesis; molybdopterin biosynthesis.</text>
</comment>
<dbReference type="InterPro" id="IPR002820">
    <property type="entry name" value="Mopterin_CF_biosynth-C_dom"/>
</dbReference>
<evidence type="ECO:0000313" key="7">
    <source>
        <dbReference type="EMBL" id="SDY42003.1"/>
    </source>
</evidence>
<feature type="active site" evidence="4">
    <location>
        <position position="174"/>
    </location>
</feature>
<dbReference type="UniPathway" id="UPA00344"/>
<feature type="compositionally biased region" description="Acidic residues" evidence="5">
    <location>
        <begin position="1"/>
        <end position="26"/>
    </location>
</feature>
<accession>A0A1H3JPZ1</accession>
<evidence type="ECO:0000256" key="5">
    <source>
        <dbReference type="SAM" id="MobiDB-lite"/>
    </source>
</evidence>
<dbReference type="CDD" id="cd01419">
    <property type="entry name" value="MoaC_A"/>
    <property type="match status" value="1"/>
</dbReference>
<comment type="catalytic activity">
    <reaction evidence="4">
        <text>(8S)-3',8-cyclo-7,8-dihydroguanosine 5'-triphosphate = cyclic pyranopterin phosphate + diphosphate</text>
        <dbReference type="Rhea" id="RHEA:49580"/>
        <dbReference type="ChEBI" id="CHEBI:33019"/>
        <dbReference type="ChEBI" id="CHEBI:59648"/>
        <dbReference type="ChEBI" id="CHEBI:131766"/>
        <dbReference type="EC" id="4.6.1.17"/>
    </reaction>
</comment>
<comment type="function">
    <text evidence="4">Catalyzes the conversion of (8S)-3',8-cyclo-7,8-dihydroguanosine 5'-triphosphate to cyclic pyranopterin monophosphate (cPMP).</text>
</comment>
<keyword evidence="2 4" id="KW-0501">Molybdenum cofactor biosynthesis</keyword>
<dbReference type="InterPro" id="IPR036522">
    <property type="entry name" value="MoaC_sf"/>
</dbReference>
<evidence type="ECO:0000256" key="2">
    <source>
        <dbReference type="ARBA" id="ARBA00023150"/>
    </source>
</evidence>
<evidence type="ECO:0000256" key="3">
    <source>
        <dbReference type="ARBA" id="ARBA00023239"/>
    </source>
</evidence>
<dbReference type="SUPFAM" id="SSF55040">
    <property type="entry name" value="Molybdenum cofactor biosynthesis protein C, MoaC"/>
    <property type="match status" value="1"/>
</dbReference>
<feature type="domain" description="Molybdopterin cofactor biosynthesis C (MoaC)" evidence="6">
    <location>
        <begin position="63"/>
        <end position="202"/>
    </location>
</feature>
<feature type="binding site" evidence="4">
    <location>
        <begin position="123"/>
        <end position="125"/>
    </location>
    <ligand>
        <name>substrate</name>
    </ligand>
</feature>
<organism evidence="7 8">
    <name type="scientific">Halopenitus persicus</name>
    <dbReference type="NCBI Taxonomy" id="1048396"/>
    <lineage>
        <taxon>Archaea</taxon>
        <taxon>Methanobacteriati</taxon>
        <taxon>Methanobacteriota</taxon>
        <taxon>Stenosarchaea group</taxon>
        <taxon>Halobacteria</taxon>
        <taxon>Halobacteriales</taxon>
        <taxon>Haloferacaceae</taxon>
        <taxon>Halopenitus</taxon>
    </lineage>
</organism>
<protein>
    <recommendedName>
        <fullName evidence="4">Probable cyclic pyranopterin monophosphate synthase</fullName>
        <ecNumber evidence="4">4.6.1.17</ecNumber>
    </recommendedName>
    <alternativeName>
        <fullName evidence="4">Molybdenum cofactor biosynthesis protein C</fullName>
    </alternativeName>
</protein>
<dbReference type="NCBIfam" id="TIGR00581">
    <property type="entry name" value="moaC"/>
    <property type="match status" value="1"/>
</dbReference>